<evidence type="ECO:0000256" key="6">
    <source>
        <dbReference type="ARBA" id="ARBA00023040"/>
    </source>
</evidence>
<organism evidence="13 14">
    <name type="scientific">Tropilaelaps mercedesae</name>
    <dbReference type="NCBI Taxonomy" id="418985"/>
    <lineage>
        <taxon>Eukaryota</taxon>
        <taxon>Metazoa</taxon>
        <taxon>Ecdysozoa</taxon>
        <taxon>Arthropoda</taxon>
        <taxon>Chelicerata</taxon>
        <taxon>Arachnida</taxon>
        <taxon>Acari</taxon>
        <taxon>Parasitiformes</taxon>
        <taxon>Mesostigmata</taxon>
        <taxon>Gamasina</taxon>
        <taxon>Dermanyssoidea</taxon>
        <taxon>Laelapidae</taxon>
        <taxon>Tropilaelaps</taxon>
    </lineage>
</organism>
<dbReference type="Pfam" id="PF00001">
    <property type="entry name" value="7tm_1"/>
    <property type="match status" value="1"/>
</dbReference>
<dbReference type="PANTHER" id="PTHR24248:SF125">
    <property type="entry name" value="DOPAMINE D2-LIKE RECEPTOR"/>
    <property type="match status" value="1"/>
</dbReference>
<evidence type="ECO:0000256" key="2">
    <source>
        <dbReference type="ARBA" id="ARBA00010663"/>
    </source>
</evidence>
<comment type="subcellular location">
    <subcellularLocation>
        <location evidence="1">Cell membrane</location>
        <topology evidence="1">Multi-pass membrane protein</topology>
    </subcellularLocation>
</comment>
<evidence type="ECO:0000256" key="8">
    <source>
        <dbReference type="ARBA" id="ARBA00023157"/>
    </source>
</evidence>
<evidence type="ECO:0000256" key="3">
    <source>
        <dbReference type="ARBA" id="ARBA00022475"/>
    </source>
</evidence>
<dbReference type="GO" id="GO:0005886">
    <property type="term" value="C:plasma membrane"/>
    <property type="evidence" value="ECO:0007669"/>
    <property type="project" value="UniProtKB-SubCell"/>
</dbReference>
<dbReference type="GO" id="GO:0001591">
    <property type="term" value="F:dopamine neurotransmitter receptor activity, coupled via Gi/Go"/>
    <property type="evidence" value="ECO:0007669"/>
    <property type="project" value="TreeGrafter"/>
</dbReference>
<evidence type="ECO:0000256" key="11">
    <source>
        <dbReference type="SAM" id="Phobius"/>
    </source>
</evidence>
<gene>
    <name evidence="13" type="ORF">BIW11_00565</name>
</gene>
<dbReference type="PANTHER" id="PTHR24248">
    <property type="entry name" value="ADRENERGIC RECEPTOR-RELATED G-PROTEIN COUPLED RECEPTOR"/>
    <property type="match status" value="1"/>
</dbReference>
<dbReference type="GO" id="GO:0045202">
    <property type="term" value="C:synapse"/>
    <property type="evidence" value="ECO:0007669"/>
    <property type="project" value="GOC"/>
</dbReference>
<keyword evidence="4 11" id="KW-0812">Transmembrane</keyword>
<keyword evidence="7 11" id="KW-0472">Membrane</keyword>
<evidence type="ECO:0000259" key="12">
    <source>
        <dbReference type="PROSITE" id="PS50262"/>
    </source>
</evidence>
<dbReference type="GO" id="GO:0004930">
    <property type="term" value="F:G protein-coupled receptor activity"/>
    <property type="evidence" value="ECO:0007669"/>
    <property type="project" value="UniProtKB-KW"/>
</dbReference>
<comment type="caution">
    <text evidence="13">The sequence shown here is derived from an EMBL/GenBank/DDBJ whole genome shotgun (WGS) entry which is preliminary data.</text>
</comment>
<evidence type="ECO:0000256" key="9">
    <source>
        <dbReference type="ARBA" id="ARBA00023170"/>
    </source>
</evidence>
<dbReference type="Proteomes" id="UP000192247">
    <property type="component" value="Unassembled WGS sequence"/>
</dbReference>
<protein>
    <submittedName>
        <fullName evidence="13">D(2) dopamine receptor-like</fullName>
    </submittedName>
</protein>
<keyword evidence="8" id="KW-1015">Disulfide bond</keyword>
<name>A0A1V9XT23_9ACAR</name>
<keyword evidence="14" id="KW-1185">Reference proteome</keyword>
<keyword evidence="10" id="KW-0807">Transducer</keyword>
<evidence type="ECO:0000313" key="14">
    <source>
        <dbReference type="Proteomes" id="UP000192247"/>
    </source>
</evidence>
<dbReference type="OrthoDB" id="6508704at2759"/>
<dbReference type="SUPFAM" id="SSF81321">
    <property type="entry name" value="Family A G protein-coupled receptor-like"/>
    <property type="match status" value="1"/>
</dbReference>
<comment type="similarity">
    <text evidence="2">Belongs to the G-protein coupled receptor 1 family.</text>
</comment>
<dbReference type="STRING" id="418985.A0A1V9XT23"/>
<evidence type="ECO:0000256" key="1">
    <source>
        <dbReference type="ARBA" id="ARBA00004651"/>
    </source>
</evidence>
<dbReference type="PRINTS" id="PR00237">
    <property type="entry name" value="GPCRRHODOPSN"/>
</dbReference>
<evidence type="ECO:0000256" key="5">
    <source>
        <dbReference type="ARBA" id="ARBA00022989"/>
    </source>
</evidence>
<keyword evidence="6" id="KW-0297">G-protein coupled receptor</keyword>
<dbReference type="PROSITE" id="PS50262">
    <property type="entry name" value="G_PROTEIN_RECEP_F1_2"/>
    <property type="match status" value="1"/>
</dbReference>
<feature type="domain" description="G-protein coupled receptors family 1 profile" evidence="12">
    <location>
        <begin position="143"/>
        <end position="182"/>
    </location>
</feature>
<keyword evidence="9 13" id="KW-0675">Receptor</keyword>
<evidence type="ECO:0000256" key="7">
    <source>
        <dbReference type="ARBA" id="ARBA00023136"/>
    </source>
</evidence>
<keyword evidence="5 11" id="KW-1133">Transmembrane helix</keyword>
<keyword evidence="3" id="KW-1003">Cell membrane</keyword>
<accession>A0A1V9XT23</accession>
<evidence type="ECO:0000313" key="13">
    <source>
        <dbReference type="EMBL" id="OQR76593.1"/>
    </source>
</evidence>
<dbReference type="InterPro" id="IPR017452">
    <property type="entry name" value="GPCR_Rhodpsn_7TM"/>
</dbReference>
<feature type="transmembrane region" description="Helical" evidence="11">
    <location>
        <begin position="128"/>
        <end position="152"/>
    </location>
</feature>
<evidence type="ECO:0000256" key="10">
    <source>
        <dbReference type="ARBA" id="ARBA00023224"/>
    </source>
</evidence>
<sequence>MLMAVSGRHLDRHPCPIDAIQFVSNIPLTQKEFKQIVLSGVPMPNRCFGQGRVPCYASETHRMDVVMAAANPPSTFPAPGSDAWCDRLIDWKGNLSSFPGPVTNELVEACLLNDQVSKEYLEPPQYHWLALVLLVIPLAGVLGNSLVCIAVWQERRLHNVTNFFLVSLALADLMVCLAVMPFGVLELFYDTDKIQLAALKGIVWTQTHAFPSGTELLSRWHSIVSSVYVGAAKAITEHIGRRDPTSEPP</sequence>
<proteinExistence type="inferred from homology"/>
<reference evidence="13 14" key="1">
    <citation type="journal article" date="2017" name="Gigascience">
        <title>Draft genome of the honey bee ectoparasitic mite, Tropilaelaps mercedesae, is shaped by the parasitic life history.</title>
        <authorList>
            <person name="Dong X."/>
            <person name="Armstrong S.D."/>
            <person name="Xia D."/>
            <person name="Makepeace B.L."/>
            <person name="Darby A.C."/>
            <person name="Kadowaki T."/>
        </authorList>
    </citation>
    <scope>NUCLEOTIDE SEQUENCE [LARGE SCALE GENOMIC DNA]</scope>
    <source>
        <strain evidence="13">Wuxi-XJTLU</strain>
    </source>
</reference>
<evidence type="ECO:0000256" key="4">
    <source>
        <dbReference type="ARBA" id="ARBA00022692"/>
    </source>
</evidence>
<dbReference type="InterPro" id="IPR000276">
    <property type="entry name" value="GPCR_Rhodpsn"/>
</dbReference>
<dbReference type="Gene3D" id="1.20.1070.10">
    <property type="entry name" value="Rhodopsin 7-helix transmembrane proteins"/>
    <property type="match status" value="1"/>
</dbReference>
<dbReference type="AlphaFoldDB" id="A0A1V9XT23"/>
<feature type="transmembrane region" description="Helical" evidence="11">
    <location>
        <begin position="164"/>
        <end position="189"/>
    </location>
</feature>
<dbReference type="EMBL" id="MNPL01004649">
    <property type="protein sequence ID" value="OQR76593.1"/>
    <property type="molecule type" value="Genomic_DNA"/>
</dbReference>
<dbReference type="InParanoid" id="A0A1V9XT23"/>